<dbReference type="EMBL" id="AMAH01000281">
    <property type="protein sequence ID" value="EJX47656.1"/>
    <property type="molecule type" value="Genomic_DNA"/>
</dbReference>
<evidence type="ECO:0000313" key="2">
    <source>
        <dbReference type="Proteomes" id="UP000006402"/>
    </source>
</evidence>
<sequence>MKKFLISLSFINDSLLAETPCFVLYYALTSVKKKKARWTGPLISSPAFCAAF</sequence>
<reference evidence="1 2" key="1">
    <citation type="submission" date="2012-04" db="EMBL/GenBank/DDBJ databases">
        <authorList>
            <person name="Weinstock G."/>
            <person name="Sodergren E."/>
            <person name="Lobos E.A."/>
            <person name="Fulton L."/>
            <person name="Fulton R."/>
            <person name="Courtney L."/>
            <person name="Fronick C."/>
            <person name="O'Laughlin M."/>
            <person name="Godfrey J."/>
            <person name="Wilson R.M."/>
            <person name="Miner T."/>
            <person name="Farmer C."/>
            <person name="Delehaunty K."/>
            <person name="Cordes M."/>
            <person name="Minx P."/>
            <person name="Tomlinson C."/>
            <person name="Chen J."/>
            <person name="Wollam A."/>
            <person name="Pepin K.H."/>
            <person name="Bhonagiri V."/>
            <person name="Zhang X."/>
            <person name="Suruliraj S."/>
            <person name="Warren W."/>
            <person name="Mitreva M."/>
            <person name="Mardis E.R."/>
            <person name="Wilson R.K."/>
        </authorList>
    </citation>
    <scope>NUCLEOTIDE SEQUENCE [LARGE SCALE GENOMIC DNA]</scope>
    <source>
        <strain evidence="1 2">R496</strain>
    </source>
</reference>
<evidence type="ECO:0000313" key="1">
    <source>
        <dbReference type="EMBL" id="EJX47656.1"/>
    </source>
</evidence>
<dbReference type="AlphaFoldDB" id="A0AAV3GRM3"/>
<organism evidence="1 2">
    <name type="scientific">Enterococcus faecium R496</name>
    <dbReference type="NCBI Taxonomy" id="1134836"/>
    <lineage>
        <taxon>Bacteria</taxon>
        <taxon>Bacillati</taxon>
        <taxon>Bacillota</taxon>
        <taxon>Bacilli</taxon>
        <taxon>Lactobacillales</taxon>
        <taxon>Enterococcaceae</taxon>
        <taxon>Enterococcus</taxon>
    </lineage>
</organism>
<dbReference type="Proteomes" id="UP000006402">
    <property type="component" value="Unassembled WGS sequence"/>
</dbReference>
<protein>
    <submittedName>
        <fullName evidence="1">Uncharacterized protein</fullName>
    </submittedName>
</protein>
<comment type="caution">
    <text evidence="1">The sequence shown here is derived from an EMBL/GenBank/DDBJ whole genome shotgun (WGS) entry which is preliminary data.</text>
</comment>
<accession>A0AAV3GRM3</accession>
<proteinExistence type="predicted"/>
<name>A0AAV3GRM3_ENTFC</name>
<gene>
    <name evidence="1" type="ORF">HMPREF1378_03150</name>
</gene>